<protein>
    <submittedName>
        <fullName evidence="2">Hypothetical_protein</fullName>
    </submittedName>
</protein>
<accession>A0A3P3YXJ9</accession>
<proteinExistence type="predicted"/>
<evidence type="ECO:0000313" key="2">
    <source>
        <dbReference type="EMBL" id="SYZ62693.1"/>
    </source>
</evidence>
<keyword evidence="1" id="KW-1133">Transmembrane helix</keyword>
<evidence type="ECO:0000313" key="3">
    <source>
        <dbReference type="Proteomes" id="UP000319462"/>
    </source>
</evidence>
<reference evidence="2 3" key="1">
    <citation type="submission" date="2018-09" db="EMBL/GenBank/DDBJ databases">
        <authorList>
            <person name="Peiro R."/>
            <person name="Begona"/>
            <person name="Cbmso G."/>
            <person name="Lopez M."/>
            <person name="Gonzalez S."/>
        </authorList>
    </citation>
    <scope>NUCLEOTIDE SEQUENCE [LARGE SCALE GENOMIC DNA]</scope>
</reference>
<dbReference type="EMBL" id="LS997603">
    <property type="protein sequence ID" value="SYZ62693.1"/>
    <property type="molecule type" value="Genomic_DNA"/>
</dbReference>
<evidence type="ECO:0000256" key="1">
    <source>
        <dbReference type="SAM" id="Phobius"/>
    </source>
</evidence>
<sequence length="86" mass="9748">MLRRCARRLGHQLIKEPMEHEETTFSRGNRTRSSALHHMYGLAGFCGVGCMLALFSFVSGQRRVQTTITADGTITKGTCPTKWWNF</sequence>
<gene>
    <name evidence="2" type="ORF">LBRM2904_04.1340</name>
</gene>
<dbReference type="Proteomes" id="UP000319462">
    <property type="component" value="Chromosome 4"/>
</dbReference>
<name>A0A3P3YXJ9_LEIBR</name>
<organism evidence="2 3">
    <name type="scientific">Leishmania braziliensis MHOM/BR/75/M2904</name>
    <dbReference type="NCBI Taxonomy" id="420245"/>
    <lineage>
        <taxon>Eukaryota</taxon>
        <taxon>Discoba</taxon>
        <taxon>Euglenozoa</taxon>
        <taxon>Kinetoplastea</taxon>
        <taxon>Metakinetoplastina</taxon>
        <taxon>Trypanosomatida</taxon>
        <taxon>Trypanosomatidae</taxon>
        <taxon>Leishmaniinae</taxon>
        <taxon>Leishmania</taxon>
        <taxon>Leishmania braziliensis species complex</taxon>
    </lineage>
</organism>
<dbReference type="AlphaFoldDB" id="A0A3P3YXJ9"/>
<keyword evidence="1" id="KW-0812">Transmembrane</keyword>
<feature type="transmembrane region" description="Helical" evidence="1">
    <location>
        <begin position="39"/>
        <end position="58"/>
    </location>
</feature>
<keyword evidence="1" id="KW-0472">Membrane</keyword>